<sequence length="955" mass="103232">MTSAEARRATRAQTLRLLLAALVLCVVGSVFLSYTSITFSVSVSRRVPRHASSVLAKCADLRRKPRPSEGFYEREQSDRFQPGTRPLHIRNATLWTGRVRGMEVLTGDLFLEGGIIRAVGHVGKHLLSKHRDVETLDAHGAWVTPGIVDMHSHLAVEASPSLVGAQDGNSFQGLVLPWLRSLDALNTHDDGFRHSLSGGVTTSLILPGSADAIGGQAFTMKLRPTDARSPSSMLLEPPFLYNGTGIKYEPTRWRHMKHACGASRVYDGTRMDTTWAYRQAYNKAREIKVAQDEYCALAEAGDWRALAEKSFPEELQWEALVDVLRGRVKVHTHCYEAVDFDDFVRLSNEFEFPVAAFHHAHEAYLVPEVIKNAYAEHPPAIAMFAAFSRYKREAYRHSEFAPRILEDNDIPVIMKSDHPAIMSRFLINEAAQAHYYGLSENIALASVISTPAAVLGLDHRIGFLREGTHVVVWDSHPLSLGATPTQVIIDGIPQISPAYTLPEKPASHQRAPVTPDFDAEAAAALAFDGLPPLQPRSSGLSEGILVFRNVAHVWVKAPDGRNIVDLVPDREGLHPLQHPDVVVERGKIVCVGANCGPHRARRDTVEVDLHGGALQPGLVSFGSNLGLQEIAMEVSTTDGVALDPLAADVPAIAGGAAYVPHAADGLMFGTRDALLAYRHGVTVGITAPSHTSFLGGLSAAFSLGSAHKLEEGALVQEVTALHVSLAHGTKASVSTEVGVLRQLLLPLEEFGKRGFWFEKVVNGEIPLVVDVDSADLIATLIRLKMEVEAQTGRTLRLTIAGAAEAHLLAAELAEANIGVILSPARSYPFDWDRRRILPGPPLTPESALTKLLSHNVTLGLGPQGVNAASGISTWAVRNLRFDAAWATHIALLDAPHFLDKASAFSLASSNIETLLGLDVRAGEEDLVATSGGDLLGFEGKVVAVISARRGTVDTF</sequence>
<dbReference type="GO" id="GO:0005737">
    <property type="term" value="C:cytoplasm"/>
    <property type="evidence" value="ECO:0007669"/>
    <property type="project" value="TreeGrafter"/>
</dbReference>
<gene>
    <name evidence="1" type="ORF">WOLCODRAFT_75840</name>
</gene>
<evidence type="ECO:0000313" key="1">
    <source>
        <dbReference type="EMBL" id="PCH43664.1"/>
    </source>
</evidence>
<evidence type="ECO:0000313" key="2">
    <source>
        <dbReference type="Proteomes" id="UP000218811"/>
    </source>
</evidence>
<dbReference type="STRING" id="742152.A0A2H3K3P4"/>
<dbReference type="PANTHER" id="PTHR43668:SF5">
    <property type="entry name" value="AMIDOHYDROLASE 3 DOMAIN-CONTAINING PROTEIN"/>
    <property type="match status" value="1"/>
</dbReference>
<dbReference type="SUPFAM" id="SSF51338">
    <property type="entry name" value="Composite domain of metallo-dependent hydrolases"/>
    <property type="match status" value="1"/>
</dbReference>
<name>A0A2H3K3P4_WOLCO</name>
<dbReference type="Proteomes" id="UP000218811">
    <property type="component" value="Unassembled WGS sequence"/>
</dbReference>
<evidence type="ECO:0008006" key="3">
    <source>
        <dbReference type="Google" id="ProtNLM"/>
    </source>
</evidence>
<dbReference type="SUPFAM" id="SSF51556">
    <property type="entry name" value="Metallo-dependent hydrolases"/>
    <property type="match status" value="1"/>
</dbReference>
<reference evidence="1 2" key="1">
    <citation type="journal article" date="2012" name="Science">
        <title>The Paleozoic origin of enzymatic lignin decomposition reconstructed from 31 fungal genomes.</title>
        <authorList>
            <person name="Floudas D."/>
            <person name="Binder M."/>
            <person name="Riley R."/>
            <person name="Barry K."/>
            <person name="Blanchette R.A."/>
            <person name="Henrissat B."/>
            <person name="Martinez A.T."/>
            <person name="Otillar R."/>
            <person name="Spatafora J.W."/>
            <person name="Yadav J.S."/>
            <person name="Aerts A."/>
            <person name="Benoit I."/>
            <person name="Boyd A."/>
            <person name="Carlson A."/>
            <person name="Copeland A."/>
            <person name="Coutinho P.M."/>
            <person name="de Vries R.P."/>
            <person name="Ferreira P."/>
            <person name="Findley K."/>
            <person name="Foster B."/>
            <person name="Gaskell J."/>
            <person name="Glotzer D."/>
            <person name="Gorecki P."/>
            <person name="Heitman J."/>
            <person name="Hesse C."/>
            <person name="Hori C."/>
            <person name="Igarashi K."/>
            <person name="Jurgens J.A."/>
            <person name="Kallen N."/>
            <person name="Kersten P."/>
            <person name="Kohler A."/>
            <person name="Kuees U."/>
            <person name="Kumar T.K.A."/>
            <person name="Kuo A."/>
            <person name="LaButti K."/>
            <person name="Larrondo L.F."/>
            <person name="Lindquist E."/>
            <person name="Ling A."/>
            <person name="Lombard V."/>
            <person name="Lucas S."/>
            <person name="Lundell T."/>
            <person name="Martin R."/>
            <person name="McLaughlin D.J."/>
            <person name="Morgenstern I."/>
            <person name="Morin E."/>
            <person name="Murat C."/>
            <person name="Nagy L.G."/>
            <person name="Nolan M."/>
            <person name="Ohm R.A."/>
            <person name="Patyshakuliyeva A."/>
            <person name="Rokas A."/>
            <person name="Ruiz-Duenas F.J."/>
            <person name="Sabat G."/>
            <person name="Salamov A."/>
            <person name="Samejima M."/>
            <person name="Schmutz J."/>
            <person name="Slot J.C."/>
            <person name="St John F."/>
            <person name="Stenlid J."/>
            <person name="Sun H."/>
            <person name="Sun S."/>
            <person name="Syed K."/>
            <person name="Tsang A."/>
            <person name="Wiebenga A."/>
            <person name="Young D."/>
            <person name="Pisabarro A."/>
            <person name="Eastwood D.C."/>
            <person name="Martin F."/>
            <person name="Cullen D."/>
            <person name="Grigoriev I.V."/>
            <person name="Hibbett D.S."/>
        </authorList>
    </citation>
    <scope>NUCLEOTIDE SEQUENCE [LARGE SCALE GENOMIC DNA]</scope>
    <source>
        <strain evidence="1 2">MD-104</strain>
    </source>
</reference>
<accession>A0A2H3K3P4</accession>
<dbReference type="GO" id="GO:0006145">
    <property type="term" value="P:purine nucleobase catabolic process"/>
    <property type="evidence" value="ECO:0007669"/>
    <property type="project" value="TreeGrafter"/>
</dbReference>
<keyword evidence="2" id="KW-1185">Reference proteome</keyword>
<dbReference type="Gene3D" id="3.20.20.140">
    <property type="entry name" value="Metal-dependent hydrolases"/>
    <property type="match status" value="2"/>
</dbReference>
<dbReference type="PANTHER" id="PTHR43668">
    <property type="entry name" value="ALLANTOINASE"/>
    <property type="match status" value="1"/>
</dbReference>
<dbReference type="GO" id="GO:0004038">
    <property type="term" value="F:allantoinase activity"/>
    <property type="evidence" value="ECO:0007669"/>
    <property type="project" value="TreeGrafter"/>
</dbReference>
<organism evidence="1 2">
    <name type="scientific">Wolfiporia cocos (strain MD-104)</name>
    <name type="common">Brown rot fungus</name>
    <dbReference type="NCBI Taxonomy" id="742152"/>
    <lineage>
        <taxon>Eukaryota</taxon>
        <taxon>Fungi</taxon>
        <taxon>Dikarya</taxon>
        <taxon>Basidiomycota</taxon>
        <taxon>Agaricomycotina</taxon>
        <taxon>Agaricomycetes</taxon>
        <taxon>Polyporales</taxon>
        <taxon>Phaeolaceae</taxon>
        <taxon>Wolfiporia</taxon>
    </lineage>
</organism>
<dbReference type="OrthoDB" id="10258955at2759"/>
<dbReference type="OMA" id="AYHTANE"/>
<dbReference type="AlphaFoldDB" id="A0A2H3K3P4"/>
<dbReference type="InterPro" id="IPR032466">
    <property type="entry name" value="Metal_Hydrolase"/>
</dbReference>
<dbReference type="EMBL" id="KB468146">
    <property type="protein sequence ID" value="PCH43664.1"/>
    <property type="molecule type" value="Genomic_DNA"/>
</dbReference>
<dbReference type="InterPro" id="IPR050138">
    <property type="entry name" value="DHOase/Allantoinase_Hydrolase"/>
</dbReference>
<protein>
    <recommendedName>
        <fullName evidence="3">Carbohydrate esterase family 9 protein</fullName>
    </recommendedName>
</protein>
<proteinExistence type="predicted"/>
<dbReference type="InterPro" id="IPR011059">
    <property type="entry name" value="Metal-dep_hydrolase_composite"/>
</dbReference>